<reference evidence="3 4" key="1">
    <citation type="submission" date="2019-12" db="EMBL/GenBank/DDBJ databases">
        <title>Nocardia sp. nov. ET3-3 isolated from soil.</title>
        <authorList>
            <person name="Kanchanasin P."/>
            <person name="Tanasupawat S."/>
            <person name="Yuki M."/>
            <person name="Kudo T."/>
        </authorList>
    </citation>
    <scope>NUCLEOTIDE SEQUENCE [LARGE SCALE GENOMIC DNA]</scope>
    <source>
        <strain evidence="3 4">ET3-3</strain>
    </source>
</reference>
<evidence type="ECO:0000313" key="3">
    <source>
        <dbReference type="EMBL" id="MVU77796.1"/>
    </source>
</evidence>
<dbReference type="Pfam" id="PF09995">
    <property type="entry name" value="MPAB_Lcp_cat"/>
    <property type="match status" value="1"/>
</dbReference>
<feature type="compositionally biased region" description="Pro residues" evidence="1">
    <location>
        <begin position="289"/>
        <end position="301"/>
    </location>
</feature>
<dbReference type="PANTHER" id="PTHR36151">
    <property type="entry name" value="BLR2777 PROTEIN"/>
    <property type="match status" value="1"/>
</dbReference>
<sequence>MGRFVKGDGWDVTSPLGPKSLTWKHFGDIRSMLILGRAGTLQNMHPVLDRALQEHSNFFRDPMDRFDRSIKPIHAMIYEPRPVENAATVRDFHKPIKGVSDDGQRYHALDPEVFWWTHVTFYESIIATQEFFGTPLGEDEKRQLIAEGLSWWRLYGMSERPAFGDHENYERYWEHMWREVLGRNATTDFAAAIHRQQVPAPPGIPEPLWRLTRFPVMGIGVWISNATMPAEARELLGWRWTRLDQAAFEVFRRAVRLTWELAPRRLRYLPESWSGMQRYRTDPAAYEPLSPPPAPASPPAPEGAQPVPQAR</sequence>
<evidence type="ECO:0000259" key="2">
    <source>
        <dbReference type="Pfam" id="PF09995"/>
    </source>
</evidence>
<proteinExistence type="predicted"/>
<evidence type="ECO:0000256" key="1">
    <source>
        <dbReference type="SAM" id="MobiDB-lite"/>
    </source>
</evidence>
<comment type="caution">
    <text evidence="3">The sequence shown here is derived from an EMBL/GenBank/DDBJ whole genome shotgun (WGS) entry which is preliminary data.</text>
</comment>
<name>A0A7K1UTV9_9NOCA</name>
<dbReference type="RefSeq" id="WP_157387436.1">
    <property type="nucleotide sequence ID" value="NZ_WRPP01000002.1"/>
</dbReference>
<keyword evidence="4" id="KW-1185">Reference proteome</keyword>
<protein>
    <submittedName>
        <fullName evidence="3">DUF2236 domain-containing protein</fullName>
    </submittedName>
</protein>
<feature type="region of interest" description="Disordered" evidence="1">
    <location>
        <begin position="284"/>
        <end position="311"/>
    </location>
</feature>
<dbReference type="Proteomes" id="UP000466794">
    <property type="component" value="Unassembled WGS sequence"/>
</dbReference>
<dbReference type="GO" id="GO:0016491">
    <property type="term" value="F:oxidoreductase activity"/>
    <property type="evidence" value="ECO:0007669"/>
    <property type="project" value="InterPro"/>
</dbReference>
<feature type="domain" description="ER-bound oxygenase mpaB/mpaB'/Rubber oxygenase catalytic" evidence="2">
    <location>
        <begin position="23"/>
        <end position="256"/>
    </location>
</feature>
<organism evidence="3 4">
    <name type="scientific">Nocardia terrae</name>
    <dbReference type="NCBI Taxonomy" id="2675851"/>
    <lineage>
        <taxon>Bacteria</taxon>
        <taxon>Bacillati</taxon>
        <taxon>Actinomycetota</taxon>
        <taxon>Actinomycetes</taxon>
        <taxon>Mycobacteriales</taxon>
        <taxon>Nocardiaceae</taxon>
        <taxon>Nocardia</taxon>
    </lineage>
</organism>
<dbReference type="InterPro" id="IPR018713">
    <property type="entry name" value="MPAB/Lcp_cat_dom"/>
</dbReference>
<gene>
    <name evidence="3" type="ORF">GPX89_11140</name>
</gene>
<dbReference type="EMBL" id="WRPP01000002">
    <property type="protein sequence ID" value="MVU77796.1"/>
    <property type="molecule type" value="Genomic_DNA"/>
</dbReference>
<feature type="compositionally biased region" description="Low complexity" evidence="1">
    <location>
        <begin position="302"/>
        <end position="311"/>
    </location>
</feature>
<dbReference type="AlphaFoldDB" id="A0A7K1UTV9"/>
<dbReference type="PANTHER" id="PTHR36151:SF3">
    <property type="entry name" value="ER-BOUND OXYGENASE MPAB_MPAB'_RUBBER OXYGENASE CATALYTIC DOMAIN-CONTAINING PROTEIN"/>
    <property type="match status" value="1"/>
</dbReference>
<accession>A0A7K1UTV9</accession>
<evidence type="ECO:0000313" key="4">
    <source>
        <dbReference type="Proteomes" id="UP000466794"/>
    </source>
</evidence>